<name>G4TWX6_SERID</name>
<dbReference type="InParanoid" id="G4TWX6"/>
<feature type="region of interest" description="Disordered" evidence="1">
    <location>
        <begin position="1"/>
        <end position="130"/>
    </location>
</feature>
<evidence type="ECO:0000313" key="2">
    <source>
        <dbReference type="EMBL" id="CCA75819.1"/>
    </source>
</evidence>
<accession>G4TWX6</accession>
<reference evidence="2 3" key="1">
    <citation type="journal article" date="2011" name="PLoS Pathog.">
        <title>Endophytic Life Strategies Decoded by Genome and Transcriptome Analyses of the Mutualistic Root Symbiont Piriformospora indica.</title>
        <authorList>
            <person name="Zuccaro A."/>
            <person name="Lahrmann U."/>
            <person name="Guldener U."/>
            <person name="Langen G."/>
            <person name="Pfiffi S."/>
            <person name="Biedenkopf D."/>
            <person name="Wong P."/>
            <person name="Samans B."/>
            <person name="Grimm C."/>
            <person name="Basiewicz M."/>
            <person name="Murat C."/>
            <person name="Martin F."/>
            <person name="Kogel K.H."/>
        </authorList>
    </citation>
    <scope>NUCLEOTIDE SEQUENCE [LARGE SCALE GENOMIC DNA]</scope>
    <source>
        <strain evidence="2 3">DSM 11827</strain>
    </source>
</reference>
<sequence length="149" mass="15450">MDTTLDDTRTLSDQVEMSPNISSPPAFVLYMDPESPSDATDVLAFEGDGPLSDSDSAQEPVFMPDSTPSLSSGLTSALDTLPPSTPNYPASVSSNATPPPASPSPGSLSPVSEMSSETSSEDNQEGFEEDVVEGAIQRLSAMSNTASED</sequence>
<feature type="compositionally biased region" description="Basic and acidic residues" evidence="1">
    <location>
        <begin position="1"/>
        <end position="10"/>
    </location>
</feature>
<comment type="caution">
    <text evidence="2">The sequence shown here is derived from an EMBL/GenBank/DDBJ whole genome shotgun (WGS) entry which is preliminary data.</text>
</comment>
<dbReference type="AlphaFoldDB" id="G4TWX6"/>
<gene>
    <name evidence="2" type="ORF">PIIN_09807</name>
</gene>
<evidence type="ECO:0000313" key="3">
    <source>
        <dbReference type="Proteomes" id="UP000007148"/>
    </source>
</evidence>
<feature type="compositionally biased region" description="Low complexity" evidence="1">
    <location>
        <begin position="104"/>
        <end position="118"/>
    </location>
</feature>
<evidence type="ECO:0000256" key="1">
    <source>
        <dbReference type="SAM" id="MobiDB-lite"/>
    </source>
</evidence>
<protein>
    <submittedName>
        <fullName evidence="2">Uncharacterized protein</fullName>
    </submittedName>
</protein>
<organism evidence="2 3">
    <name type="scientific">Serendipita indica (strain DSM 11827)</name>
    <name type="common">Root endophyte fungus</name>
    <name type="synonym">Piriformospora indica</name>
    <dbReference type="NCBI Taxonomy" id="1109443"/>
    <lineage>
        <taxon>Eukaryota</taxon>
        <taxon>Fungi</taxon>
        <taxon>Dikarya</taxon>
        <taxon>Basidiomycota</taxon>
        <taxon>Agaricomycotina</taxon>
        <taxon>Agaricomycetes</taxon>
        <taxon>Sebacinales</taxon>
        <taxon>Serendipitaceae</taxon>
        <taxon>Serendipita</taxon>
    </lineage>
</organism>
<feature type="compositionally biased region" description="Polar residues" evidence="1">
    <location>
        <begin position="66"/>
        <end position="78"/>
    </location>
</feature>
<dbReference type="EMBL" id="CAFZ01000528">
    <property type="protein sequence ID" value="CCA75819.1"/>
    <property type="molecule type" value="Genomic_DNA"/>
</dbReference>
<proteinExistence type="predicted"/>
<dbReference type="HOGENOM" id="CLU_1750416_0_0_1"/>
<dbReference type="Proteomes" id="UP000007148">
    <property type="component" value="Unassembled WGS sequence"/>
</dbReference>
<feature type="compositionally biased region" description="Acidic residues" evidence="1">
    <location>
        <begin position="119"/>
        <end position="130"/>
    </location>
</feature>
<keyword evidence="3" id="KW-1185">Reference proteome</keyword>